<gene>
    <name evidence="2" type="ORF">FHR34_007575</name>
</gene>
<sequence length="77" mass="8070">MITSISRLNAAIPVSPQSTHSSTRNAGRSPWRTTARQTSAATAPTATTVQSSATAPRMTPSWNSGIPLRAQARPKAP</sequence>
<feature type="region of interest" description="Disordered" evidence="1">
    <location>
        <begin position="1"/>
        <end position="77"/>
    </location>
</feature>
<name>A0A7W7RB72_KITKI</name>
<evidence type="ECO:0000256" key="1">
    <source>
        <dbReference type="SAM" id="MobiDB-lite"/>
    </source>
</evidence>
<reference evidence="2 3" key="1">
    <citation type="submission" date="2020-08" db="EMBL/GenBank/DDBJ databases">
        <title>Sequencing the genomes of 1000 actinobacteria strains.</title>
        <authorList>
            <person name="Klenk H.-P."/>
        </authorList>
    </citation>
    <scope>NUCLEOTIDE SEQUENCE [LARGE SCALE GENOMIC DNA]</scope>
    <source>
        <strain evidence="2 3">DSM 41654</strain>
    </source>
</reference>
<dbReference type="AlphaFoldDB" id="A0A7W7RB72"/>
<proteinExistence type="predicted"/>
<dbReference type="Proteomes" id="UP000540506">
    <property type="component" value="Unassembled WGS sequence"/>
</dbReference>
<evidence type="ECO:0000313" key="2">
    <source>
        <dbReference type="EMBL" id="MBB4928478.1"/>
    </source>
</evidence>
<evidence type="ECO:0000313" key="3">
    <source>
        <dbReference type="Proteomes" id="UP000540506"/>
    </source>
</evidence>
<keyword evidence="3" id="KW-1185">Reference proteome</keyword>
<dbReference type="EMBL" id="JACHJV010000003">
    <property type="protein sequence ID" value="MBB4928478.1"/>
    <property type="molecule type" value="Genomic_DNA"/>
</dbReference>
<feature type="compositionally biased region" description="Polar residues" evidence="1">
    <location>
        <begin position="15"/>
        <end position="26"/>
    </location>
</feature>
<accession>A0A7W7RB72</accession>
<comment type="caution">
    <text evidence="2">The sequence shown here is derived from an EMBL/GenBank/DDBJ whole genome shotgun (WGS) entry which is preliminary data.</text>
</comment>
<feature type="compositionally biased region" description="Low complexity" evidence="1">
    <location>
        <begin position="32"/>
        <end position="56"/>
    </location>
</feature>
<organism evidence="2 3">
    <name type="scientific">Kitasatospora kifunensis</name>
    <name type="common">Streptomyces kifunensis</name>
    <dbReference type="NCBI Taxonomy" id="58351"/>
    <lineage>
        <taxon>Bacteria</taxon>
        <taxon>Bacillati</taxon>
        <taxon>Actinomycetota</taxon>
        <taxon>Actinomycetes</taxon>
        <taxon>Kitasatosporales</taxon>
        <taxon>Streptomycetaceae</taxon>
        <taxon>Kitasatospora</taxon>
    </lineage>
</organism>
<protein>
    <submittedName>
        <fullName evidence="2">Uncharacterized protein</fullName>
    </submittedName>
</protein>
<dbReference type="RefSeq" id="WP_184945894.1">
    <property type="nucleotide sequence ID" value="NZ_JACHJV010000003.1"/>
</dbReference>